<comment type="caution">
    <text evidence="2">The sequence shown here is derived from an EMBL/GenBank/DDBJ whole genome shotgun (WGS) entry which is preliminary data.</text>
</comment>
<evidence type="ECO:0000313" key="2">
    <source>
        <dbReference type="EMBL" id="OQW89235.1"/>
    </source>
</evidence>
<dbReference type="PIRSF" id="PIRSF003174">
    <property type="entry name" value="CreA"/>
    <property type="match status" value="1"/>
</dbReference>
<sequence>MLERTPPTMKKRLLPLLCCLMGLVGLGAHAETIGEVSTTFKLLSPNDKVVVDVFDDPVVEGVSCYLSHAKTGGYAGALGLAEDTSDASVACRQVGPISFKDKVDKQDEVFNARSSFLFKHVRVVRMVDVKRNTLVYLVYSDKLIDGSPKNSVTAVPVPASQPIPVK</sequence>
<dbReference type="GO" id="GO:0005829">
    <property type="term" value="C:cytosol"/>
    <property type="evidence" value="ECO:0007669"/>
    <property type="project" value="TreeGrafter"/>
</dbReference>
<dbReference type="PANTHER" id="PTHR37952">
    <property type="match status" value="1"/>
</dbReference>
<dbReference type="EMBL" id="MTEI01000002">
    <property type="protein sequence ID" value="OQW89235.1"/>
    <property type="molecule type" value="Genomic_DNA"/>
</dbReference>
<dbReference type="AlphaFoldDB" id="A0A1W9KXA6"/>
<dbReference type="Pfam" id="PF05981">
    <property type="entry name" value="CreA"/>
    <property type="match status" value="1"/>
</dbReference>
<reference evidence="2 3" key="1">
    <citation type="submission" date="2017-01" db="EMBL/GenBank/DDBJ databases">
        <title>Novel large sulfur bacteria in the metagenomes of groundwater-fed chemosynthetic microbial mats in the Lake Huron basin.</title>
        <authorList>
            <person name="Sharrar A.M."/>
            <person name="Flood B.E."/>
            <person name="Bailey J.V."/>
            <person name="Jones D.S."/>
            <person name="Biddanda B."/>
            <person name="Ruberg S.A."/>
            <person name="Marcus D.N."/>
            <person name="Dick G.J."/>
        </authorList>
    </citation>
    <scope>NUCLEOTIDE SEQUENCE [LARGE SCALE GENOMIC DNA]</scope>
    <source>
        <strain evidence="2">A7</strain>
    </source>
</reference>
<dbReference type="PANTHER" id="PTHR37952:SF2">
    <property type="entry name" value="PROTEIN CREA"/>
    <property type="match status" value="1"/>
</dbReference>
<gene>
    <name evidence="2" type="ORF">BWK72_04625</name>
</gene>
<protein>
    <recommendedName>
        <fullName evidence="4">CreA</fullName>
    </recommendedName>
</protein>
<accession>A0A1W9KXA6</accession>
<evidence type="ECO:0008006" key="4">
    <source>
        <dbReference type="Google" id="ProtNLM"/>
    </source>
</evidence>
<evidence type="ECO:0000256" key="1">
    <source>
        <dbReference type="SAM" id="SignalP"/>
    </source>
</evidence>
<dbReference type="InterPro" id="IPR010292">
    <property type="entry name" value="Uncharacterised_CreA"/>
</dbReference>
<evidence type="ECO:0000313" key="3">
    <source>
        <dbReference type="Proteomes" id="UP000192505"/>
    </source>
</evidence>
<dbReference type="Proteomes" id="UP000192505">
    <property type="component" value="Unassembled WGS sequence"/>
</dbReference>
<name>A0A1W9KXA6_9BURK</name>
<keyword evidence="1" id="KW-0732">Signal</keyword>
<proteinExistence type="predicted"/>
<organism evidence="2 3">
    <name type="scientific">Rhodoferax ferrireducens</name>
    <dbReference type="NCBI Taxonomy" id="192843"/>
    <lineage>
        <taxon>Bacteria</taxon>
        <taxon>Pseudomonadati</taxon>
        <taxon>Pseudomonadota</taxon>
        <taxon>Betaproteobacteria</taxon>
        <taxon>Burkholderiales</taxon>
        <taxon>Comamonadaceae</taxon>
        <taxon>Rhodoferax</taxon>
    </lineage>
</organism>
<feature type="signal peptide" evidence="1">
    <location>
        <begin position="1"/>
        <end position="30"/>
    </location>
</feature>
<feature type="chain" id="PRO_5012009611" description="CreA" evidence="1">
    <location>
        <begin position="31"/>
        <end position="166"/>
    </location>
</feature>